<dbReference type="GO" id="GO:0010427">
    <property type="term" value="F:abscisic acid binding"/>
    <property type="evidence" value="ECO:0007669"/>
    <property type="project" value="InterPro"/>
</dbReference>
<dbReference type="Proteomes" id="UP001163823">
    <property type="component" value="Chromosome 14"/>
</dbReference>
<name>A0AAD7P6I6_QUISA</name>
<keyword evidence="6" id="KW-1185">Reference proteome</keyword>
<dbReference type="KEGG" id="qsa:O6P43_033131"/>
<sequence>MAAATGKLEVDIEVKSNPNEFWETIKDSTIVFPKAFPNDYKSIEVLEGDGKSVGSVRLITYGDGSPLVKVSKEKIDYVDEEKKIYGYSVIDGGLLKYYKTFKCKLTLTPKGDGSFVKWSCEFEKAREDIPDPSVIKDFAVKNLLELDVYSDKP</sequence>
<dbReference type="PRINTS" id="PR00634">
    <property type="entry name" value="BETALLERGEN"/>
</dbReference>
<evidence type="ECO:0000313" key="6">
    <source>
        <dbReference type="Proteomes" id="UP001163823"/>
    </source>
</evidence>
<dbReference type="GO" id="GO:0038023">
    <property type="term" value="F:signaling receptor activity"/>
    <property type="evidence" value="ECO:0007669"/>
    <property type="project" value="InterPro"/>
</dbReference>
<dbReference type="InterPro" id="IPR023393">
    <property type="entry name" value="START-like_dom_sf"/>
</dbReference>
<protein>
    <submittedName>
        <fullName evidence="5">MLP protein</fullName>
    </submittedName>
</protein>
<feature type="domain" description="Bet v I/Major latex protein" evidence="4">
    <location>
        <begin position="3"/>
        <end position="153"/>
    </location>
</feature>
<keyword evidence="2" id="KW-0611">Plant defense</keyword>
<evidence type="ECO:0000313" key="5">
    <source>
        <dbReference type="EMBL" id="KAJ7943605.1"/>
    </source>
</evidence>
<dbReference type="SUPFAM" id="SSF55961">
    <property type="entry name" value="Bet v1-like"/>
    <property type="match status" value="1"/>
</dbReference>
<dbReference type="FunFam" id="3.30.530.20:FF:000007">
    <property type="entry name" value="Major pollen allergen Bet v 1-A"/>
    <property type="match status" value="1"/>
</dbReference>
<dbReference type="AlphaFoldDB" id="A0AAD7P6I6"/>
<dbReference type="PANTHER" id="PTHR31907">
    <property type="entry name" value="MLP-LIKE PROTEIN 423"/>
    <property type="match status" value="1"/>
</dbReference>
<dbReference type="InterPro" id="IPR000916">
    <property type="entry name" value="Bet_v_I/MLP"/>
</dbReference>
<dbReference type="Pfam" id="PF00407">
    <property type="entry name" value="Bet_v_1"/>
    <property type="match status" value="1"/>
</dbReference>
<keyword evidence="3" id="KW-0568">Pathogenesis-related protein</keyword>
<dbReference type="EMBL" id="JARAOO010000014">
    <property type="protein sequence ID" value="KAJ7943605.1"/>
    <property type="molecule type" value="Genomic_DNA"/>
</dbReference>
<dbReference type="InterPro" id="IPR024949">
    <property type="entry name" value="Bet_v_I_allergen"/>
</dbReference>
<reference evidence="5" key="1">
    <citation type="journal article" date="2023" name="Science">
        <title>Elucidation of the pathway for biosynthesis of saponin adjuvants from the soapbark tree.</title>
        <authorList>
            <person name="Reed J."/>
            <person name="Orme A."/>
            <person name="El-Demerdash A."/>
            <person name="Owen C."/>
            <person name="Martin L.B.B."/>
            <person name="Misra R.C."/>
            <person name="Kikuchi S."/>
            <person name="Rejzek M."/>
            <person name="Martin A.C."/>
            <person name="Harkess A."/>
            <person name="Leebens-Mack J."/>
            <person name="Louveau T."/>
            <person name="Stephenson M.J."/>
            <person name="Osbourn A."/>
        </authorList>
    </citation>
    <scope>NUCLEOTIDE SEQUENCE</scope>
    <source>
        <strain evidence="5">S10</strain>
    </source>
</reference>
<evidence type="ECO:0000256" key="1">
    <source>
        <dbReference type="ARBA" id="ARBA00009744"/>
    </source>
</evidence>
<dbReference type="InterPro" id="IPR051761">
    <property type="entry name" value="MLP-like_ligand-binding"/>
</dbReference>
<gene>
    <name evidence="5" type="ORF">O6P43_033131</name>
</gene>
<dbReference type="CDD" id="cd07816">
    <property type="entry name" value="Bet_v1-like"/>
    <property type="match status" value="1"/>
</dbReference>
<evidence type="ECO:0000256" key="2">
    <source>
        <dbReference type="ARBA" id="ARBA00022821"/>
    </source>
</evidence>
<accession>A0AAD7P6I6</accession>
<dbReference type="GO" id="GO:0006952">
    <property type="term" value="P:defense response"/>
    <property type="evidence" value="ECO:0007669"/>
    <property type="project" value="UniProtKB-KW"/>
</dbReference>
<dbReference type="GO" id="GO:0009738">
    <property type="term" value="P:abscisic acid-activated signaling pathway"/>
    <property type="evidence" value="ECO:0007669"/>
    <property type="project" value="InterPro"/>
</dbReference>
<proteinExistence type="inferred from homology"/>
<comment type="similarity">
    <text evidence="1">Belongs to the BetVI family.</text>
</comment>
<dbReference type="SMART" id="SM01037">
    <property type="entry name" value="Bet_v_1"/>
    <property type="match status" value="1"/>
</dbReference>
<organism evidence="5 6">
    <name type="scientific">Quillaja saponaria</name>
    <name type="common">Soap bark tree</name>
    <dbReference type="NCBI Taxonomy" id="32244"/>
    <lineage>
        <taxon>Eukaryota</taxon>
        <taxon>Viridiplantae</taxon>
        <taxon>Streptophyta</taxon>
        <taxon>Embryophyta</taxon>
        <taxon>Tracheophyta</taxon>
        <taxon>Spermatophyta</taxon>
        <taxon>Magnoliopsida</taxon>
        <taxon>eudicotyledons</taxon>
        <taxon>Gunneridae</taxon>
        <taxon>Pentapetalae</taxon>
        <taxon>rosids</taxon>
        <taxon>fabids</taxon>
        <taxon>Fabales</taxon>
        <taxon>Quillajaceae</taxon>
        <taxon>Quillaja</taxon>
    </lineage>
</organism>
<dbReference type="Gene3D" id="3.30.530.20">
    <property type="match status" value="1"/>
</dbReference>
<comment type="caution">
    <text evidence="5">The sequence shown here is derived from an EMBL/GenBank/DDBJ whole genome shotgun (WGS) entry which is preliminary data.</text>
</comment>
<evidence type="ECO:0000256" key="3">
    <source>
        <dbReference type="ARBA" id="ARBA00023265"/>
    </source>
</evidence>
<evidence type="ECO:0000259" key="4">
    <source>
        <dbReference type="SMART" id="SM01037"/>
    </source>
</evidence>
<dbReference type="GO" id="GO:0004864">
    <property type="term" value="F:protein phosphatase inhibitor activity"/>
    <property type="evidence" value="ECO:0007669"/>
    <property type="project" value="InterPro"/>
</dbReference>